<feature type="region of interest" description="Disordered" evidence="1">
    <location>
        <begin position="1573"/>
        <end position="1602"/>
    </location>
</feature>
<protein>
    <recommendedName>
        <fullName evidence="4">Protein SZT2</fullName>
    </recommendedName>
</protein>
<name>A0A3L8DY76_OOCBI</name>
<dbReference type="InterPro" id="IPR033228">
    <property type="entry name" value="SZT2"/>
</dbReference>
<dbReference type="PANTHER" id="PTHR14918">
    <property type="entry name" value="KICSTOR COMPLEX PROTEIN SZT2"/>
    <property type="match status" value="1"/>
</dbReference>
<evidence type="ECO:0000256" key="1">
    <source>
        <dbReference type="SAM" id="MobiDB-lite"/>
    </source>
</evidence>
<feature type="region of interest" description="Disordered" evidence="1">
    <location>
        <begin position="1419"/>
        <end position="1444"/>
    </location>
</feature>
<feature type="region of interest" description="Disordered" evidence="1">
    <location>
        <begin position="2002"/>
        <end position="2022"/>
    </location>
</feature>
<organism evidence="2 3">
    <name type="scientific">Ooceraea biroi</name>
    <name type="common">Clonal raider ant</name>
    <name type="synonym">Cerapachys biroi</name>
    <dbReference type="NCBI Taxonomy" id="2015173"/>
    <lineage>
        <taxon>Eukaryota</taxon>
        <taxon>Metazoa</taxon>
        <taxon>Ecdysozoa</taxon>
        <taxon>Arthropoda</taxon>
        <taxon>Hexapoda</taxon>
        <taxon>Insecta</taxon>
        <taxon>Pterygota</taxon>
        <taxon>Neoptera</taxon>
        <taxon>Endopterygota</taxon>
        <taxon>Hymenoptera</taxon>
        <taxon>Apocrita</taxon>
        <taxon>Aculeata</taxon>
        <taxon>Formicoidea</taxon>
        <taxon>Formicidae</taxon>
        <taxon>Dorylinae</taxon>
        <taxon>Ooceraea</taxon>
    </lineage>
</organism>
<proteinExistence type="predicted"/>
<feature type="region of interest" description="Disordered" evidence="1">
    <location>
        <begin position="3031"/>
        <end position="3078"/>
    </location>
</feature>
<dbReference type="OrthoDB" id="43547at2759"/>
<reference evidence="2 3" key="1">
    <citation type="journal article" date="2018" name="Genome Res.">
        <title>The genomic architecture and molecular evolution of ant odorant receptors.</title>
        <authorList>
            <person name="McKenzie S.K."/>
            <person name="Kronauer D.J.C."/>
        </authorList>
    </citation>
    <scope>NUCLEOTIDE SEQUENCE [LARGE SCALE GENOMIC DNA]</scope>
    <source>
        <strain evidence="2">Clonal line C1</strain>
    </source>
</reference>
<comment type="caution">
    <text evidence="2">The sequence shown here is derived from an EMBL/GenBank/DDBJ whole genome shotgun (WGS) entry which is preliminary data.</text>
</comment>
<dbReference type="Proteomes" id="UP000279307">
    <property type="component" value="Chromosome 2"/>
</dbReference>
<dbReference type="EMBL" id="QOIP01000002">
    <property type="protein sequence ID" value="RLU25306.1"/>
    <property type="molecule type" value="Genomic_DNA"/>
</dbReference>
<feature type="region of interest" description="Disordered" evidence="1">
    <location>
        <begin position="1262"/>
        <end position="1285"/>
    </location>
</feature>
<dbReference type="GO" id="GO:0005777">
    <property type="term" value="C:peroxisome"/>
    <property type="evidence" value="ECO:0007669"/>
    <property type="project" value="InterPro"/>
</dbReference>
<dbReference type="PANTHER" id="PTHR14918:SF3">
    <property type="entry name" value="KICSTOR COMPLEX PROTEIN SZT2"/>
    <property type="match status" value="1"/>
</dbReference>
<feature type="region of interest" description="Disordered" evidence="1">
    <location>
        <begin position="3090"/>
        <end position="3130"/>
    </location>
</feature>
<feature type="compositionally biased region" description="Low complexity" evidence="1">
    <location>
        <begin position="3120"/>
        <end position="3130"/>
    </location>
</feature>
<accession>A0A3L8DY76</accession>
<evidence type="ECO:0000313" key="3">
    <source>
        <dbReference type="Proteomes" id="UP000279307"/>
    </source>
</evidence>
<feature type="compositionally biased region" description="Polar residues" evidence="1">
    <location>
        <begin position="3105"/>
        <end position="3119"/>
    </location>
</feature>
<feature type="compositionally biased region" description="Basic and acidic residues" evidence="1">
    <location>
        <begin position="2012"/>
        <end position="2022"/>
    </location>
</feature>
<evidence type="ECO:0008006" key="4">
    <source>
        <dbReference type="Google" id="ProtNLM"/>
    </source>
</evidence>
<feature type="compositionally biased region" description="Polar residues" evidence="1">
    <location>
        <begin position="2002"/>
        <end position="2011"/>
    </location>
</feature>
<feature type="compositionally biased region" description="Low complexity" evidence="1">
    <location>
        <begin position="1573"/>
        <end position="1582"/>
    </location>
</feature>
<feature type="compositionally biased region" description="Basic and acidic residues" evidence="1">
    <location>
        <begin position="3054"/>
        <end position="3078"/>
    </location>
</feature>
<sequence length="3324" mass="378038">MASAKIEDRTVLEAETVFLLMKKGFPISRNVRAQWLLEHLDSLISTQCPSTKTKEAPELEIVSVLPKDRPNTWSIDTSYQFLYKVVSTTSVIFLAHKYRMVFSLDLSPSLATVDVQNGEIVIDEVYLAVKRCLEGITRPFVIPGSKRVMQPEIYVTVIAHTPFFTSPAQQVLVQGWLVTMDNVSSLTQYIEKQLYLLEERVATITAIANQQLENIRAESERLVGRLFDESSNCLNKNSCNISIVSPEASFVNMLRYGMLALTLLPEHSCAHMVIITDGIVGIKNAHTLDSIIQQLRATTVACSFLHVGSMYDPHCAVGLVPYQDLLYFIAAATLGSYMSFSSYTIPAHGTDMNLYHKNFLCWKLYRNIYDDDVSDHHSRWRIQNNCFHGHKTGQLLRKKQVDAKVICTLSSLLCCRLREGYLIRRASVRDDVLEINFVLLWKTNVFLEYLVTCPWSAKSLSLSNVIQYTITIEAPYEFLHDITCLSKKPLNSHYRQGVISRFWTALTSLTESDNMLAHFSWFPGSGWTWYSVPDTIRSGMPVFYLSSYPSPSTVQLSDAACPQFGQIWQPVVSLDPLQWARWMHTQRITLILAYDRPLPRHLHQANQSGRFQCVQSRQAAAVLYAMLKNWATFVLVENHTYVQFIYRETEKPPVSFSLIRINCKALCVVLNIAFAGGTEGVVRHNVVVDLVDRLSKLSLPNRPTEQRETPCCTIIHKSLERILVRYERIPNNLSMVVFPDGTQPTCTRAALGLLGGSLTTTLSRYLYHNRWLWHVKRPFVQTIPGITLPRLNITAIARILSTITRIRLGEGFNFAYSTAGITNMVLEVQMQGFGGHENLYPCIIQYVLFPPHVVPNAALERDSGTEDDTEEGIAEAEVWTEDSEGYSDFQIVTEVWVEPQCGYVQMPAQSIATYMHPLQYHKLPDAIARIDEECINALLTLEYLSLLSQVTPVEKDTEIVYGQAHQGVRYHGVMGTSMDRISECPNPAEPLEATPIIDERIHPMYFSFDTLSILPKCQQAELLFSMFADDMMHIDEDRDSANKILMGNFLEHMKQLHNKELLLTSAESQRFTRMLLNRPRENGPPLPFFMQADKNYQDDVSDIFPRWKCFVKGISTTHVIVTILPATEKDVRLITYAGGNCTSNNSEKNCDSDIFDLDMNEKIPSPSSYTKDANIYDFLALEHRESKISSQSTTANSTSKANAEHNSDNEGSLVIPVYVYDCSLALLIDALVGQLQTPQNRDIYQDHTFKIGEQISEDFVSLKSESNTKPSSPEPKSEDSDNISSDQRSLMEHCKLLTLAHCHCYVVAVYKSLALQQSLGYEDMEAAVAQCEENLIEINITNYLRSVCRHLSMLPEGHLLSQLKFSACNDVKPLHNLIKDKFKKIMAVAFRPVPAHPEFYYCLPSWMSEKMEVASQRTDSDDDLDFTCHSETPAPKTDDSSNQVSQAVNITWPATNLHSTGKLSCCNSKNSLVSDFGENTWDKDQPLFLHLSCSIRFRSEFSSIPVKVMPTCFTEIVQRINDGKERNLAELNLDDIKVTLDIICLSLPKEVLEVSLERYPAFRTTSYCSASPIGSMPSGSSPDANAKNESMQERIQQPPEHHAVTNLKDEIEWLLRDETATALLDHPSPTAETLRFIAHHVSNSIGKSSCLMDKVPLHFVFSSESSAPKFLKELKNLEIDKYCICQEADLFYFVKKPEATISDTESNVLYIDEEEPQPREDESVENMDQDEISITAIQINGQDSGDAPGYYSEISSIAEGKNGTEDGYEGDSSNSDDDYQWLIELDKQRNRLPNFWLILNIENAHVNVYFHCRFLELSSPEVDCYSQIQKMLLAQIKAICRRVNQYLLLQNLHDTRICDQLLEPESTEDYNTWRGESNSESGNIFQNHSSSASNFTPGMFRCPVIWEEPFNLHPRLKTGPGRSGLSRGIKALHGVLNRLSVNNRNNMFVYQENNENVFYLRLHEQTNDGKPLQNKLSESDEKLVVSRSNSVASLSQAKSIGLTNDHASSNDTRPRVRSFGEKESDILNRTGDSIILMVHGISEAGPEVKRDLVQVLQNRLDDAVLEVLSVMLSRNPMCKLTPADVHFIQKPYKSPECIVQLSVQPHCLPYIDALGYYLRQNILQFLYTPKYMDVGAHYHFQDYSPLDGTRKRVSESDIFLYNQSHSSGNKGIACIALAITDSKAESATSSADDHGRQSSFPKILRVENFESIVSTTIYDLKNDSNQSAETLIEFRIWKQGKVNLESLIMKLSSAVKHGTWDLVTEYNLLATPLTEPITIDPSSVLKESVVESTGTQVPSKTLSQSQKLSDNSSIDQYELGEEGKLNEIYHTTLAQWFQFALEMSVPAVKKHEVIIHHRHAIPVIVRELQNLMRSQDPDTSSRVFVLQDRQPFLNQFVVSRKVGSVLKWSENVRNLTDQSMAETSDREGGNSPVYVSHEFNKDEQTTYTKCILIARNFHQWKASLSKEIDPELLAPKDQKQLQKFNPLISESNFVPRQRILLAEIQSDSIIIYMYNWSKERSEKLIKQTTNLGTWLSSRSSLFTNIIMQKLGIFHHKLSREPQQREHNSQYYQITDMESLTKFPTQLNADNKDWTRSSNRMQQPMKNNAFSWMQVVGQVMRDAKPSASHSYNTDAIVKAAHDLQDLRHREKKIKEDVEKLYAMWQNRTSNIPISLNALNTFKQHSRLIHFCHTPLLFLPAWRLQSAATRDHSLTSPQPFHSNAMQHQQSPQITQTRLEATNAIMIKWHQELCKSMLSEYKQYLQILGFNPIQVESPQSKTDEEESYYLKKLMLGGVLLFEIHLSQPFFIVKLHIIECNRLQTKTSSGMMNQFVLSFVDVCDKIKINMHLHSFTYDFHLRCIHSYIAGTGLWSLQQGYHLTHFMDDFIKYYSKAPNYARNLIYSDVITIRNIATPARTLYSYLLSHEKVYGMRVFVMSGELQESHDNEYVLIRLQSTPLVSYCDAHDTRYTDDFDVALIVSRMEQPPHLERTEITLKYYLMLTSKRELYPKREVENNKLGKFRTVYSVQGKSATSSYTESPVESGPASPVLPFVKDNAKTELSDSDAGRERNLDSIDTTAKDADIKATNCNVQNSMAPTPPPVPNSPLAQSSSIPNATVNTSSSSSSSSPSPYLVQIRQESVNYLGYYSSHEQLMQQMIMSQAQTARQHITSMVERGALQCRTHLLWDKLLESKSSMTYTEFKELCSLAHIEPLPNLDVRLSPLVNQPVLWYQALSKVLQNKYQEHHKQFITPDGNVTHHLILHPTLLQAFMMLTIDLHTSRGDLCAVYRKSTEINMPMNMEDVYALIEGFVNACCFHLWMGLCSQ</sequence>
<evidence type="ECO:0000313" key="2">
    <source>
        <dbReference type="EMBL" id="RLU25306.1"/>
    </source>
</evidence>
<gene>
    <name evidence="2" type="ORF">DMN91_001462</name>
</gene>